<dbReference type="RefSeq" id="WP_182560203.1">
    <property type="nucleotide sequence ID" value="NZ_JACGWT010000003.1"/>
</dbReference>
<evidence type="ECO:0000256" key="6">
    <source>
        <dbReference type="SAM" id="Phobius"/>
    </source>
</evidence>
<dbReference type="Gene3D" id="1.10.579.10">
    <property type="entry name" value="DNA Cyclobutane Dipyrimidine Photolyase, subunit A, domain 3"/>
    <property type="match status" value="1"/>
</dbReference>
<dbReference type="GO" id="GO:0003677">
    <property type="term" value="F:DNA binding"/>
    <property type="evidence" value="ECO:0007669"/>
    <property type="project" value="TreeGrafter"/>
</dbReference>
<gene>
    <name evidence="8" type="ORF">FHX74_002279</name>
</gene>
<accession>A0A7W3IT04</accession>
<dbReference type="InterPro" id="IPR005101">
    <property type="entry name" value="Cryptochr/Photolyase_FAD-bd"/>
</dbReference>
<evidence type="ECO:0000313" key="8">
    <source>
        <dbReference type="EMBL" id="MBA8794660.1"/>
    </source>
</evidence>
<name>A0A7W3IT04_9ACTN</name>
<evidence type="ECO:0000256" key="5">
    <source>
        <dbReference type="RuleBase" id="RU004182"/>
    </source>
</evidence>
<dbReference type="PROSITE" id="PS00394">
    <property type="entry name" value="DNA_PHOTOLYASES_1_1"/>
    <property type="match status" value="1"/>
</dbReference>
<evidence type="ECO:0000313" key="9">
    <source>
        <dbReference type="Proteomes" id="UP000523079"/>
    </source>
</evidence>
<evidence type="ECO:0000256" key="3">
    <source>
        <dbReference type="ARBA" id="ARBA00022991"/>
    </source>
</evidence>
<comment type="cofactor">
    <cofactor evidence="4">
        <name>FAD</name>
        <dbReference type="ChEBI" id="CHEBI:57692"/>
    </cofactor>
    <text evidence="4">Binds 1 FAD per subunit.</text>
</comment>
<keyword evidence="8" id="KW-0456">Lyase</keyword>
<organism evidence="8 9">
    <name type="scientific">Microlunatus kandeliicorticis</name>
    <dbReference type="NCBI Taxonomy" id="1759536"/>
    <lineage>
        <taxon>Bacteria</taxon>
        <taxon>Bacillati</taxon>
        <taxon>Actinomycetota</taxon>
        <taxon>Actinomycetes</taxon>
        <taxon>Propionibacteriales</taxon>
        <taxon>Propionibacteriaceae</taxon>
        <taxon>Microlunatus</taxon>
    </lineage>
</organism>
<keyword evidence="2 4" id="KW-0274">FAD</keyword>
<dbReference type="InterPro" id="IPR006050">
    <property type="entry name" value="DNA_photolyase_N"/>
</dbReference>
<dbReference type="PRINTS" id="PR00147">
    <property type="entry name" value="DNAPHOTLYASE"/>
</dbReference>
<dbReference type="GO" id="GO:0071949">
    <property type="term" value="F:FAD binding"/>
    <property type="evidence" value="ECO:0007669"/>
    <property type="project" value="TreeGrafter"/>
</dbReference>
<evidence type="ECO:0000259" key="7">
    <source>
        <dbReference type="PROSITE" id="PS51645"/>
    </source>
</evidence>
<dbReference type="GO" id="GO:0006139">
    <property type="term" value="P:nucleobase-containing compound metabolic process"/>
    <property type="evidence" value="ECO:0007669"/>
    <property type="project" value="UniProtKB-ARBA"/>
</dbReference>
<dbReference type="GO" id="GO:0003904">
    <property type="term" value="F:deoxyribodipyrimidine photo-lyase activity"/>
    <property type="evidence" value="ECO:0007669"/>
    <property type="project" value="UniProtKB-EC"/>
</dbReference>
<dbReference type="InterPro" id="IPR036134">
    <property type="entry name" value="Crypto/Photolyase_FAD-like_sf"/>
</dbReference>
<evidence type="ECO:0000256" key="4">
    <source>
        <dbReference type="PIRSR" id="PIRSR602081-1"/>
    </source>
</evidence>
<feature type="binding site" evidence="4">
    <location>
        <begin position="237"/>
        <end position="241"/>
    </location>
    <ligand>
        <name>FAD</name>
        <dbReference type="ChEBI" id="CHEBI:57692"/>
    </ligand>
</feature>
<feature type="binding site" evidence="4">
    <location>
        <begin position="372"/>
        <end position="374"/>
    </location>
    <ligand>
        <name>FAD</name>
        <dbReference type="ChEBI" id="CHEBI:57692"/>
    </ligand>
</feature>
<keyword evidence="6" id="KW-0812">Transmembrane</keyword>
<reference evidence="8 9" key="1">
    <citation type="submission" date="2020-07" db="EMBL/GenBank/DDBJ databases">
        <title>Sequencing the genomes of 1000 actinobacteria strains.</title>
        <authorList>
            <person name="Klenk H.-P."/>
        </authorList>
    </citation>
    <scope>NUCLEOTIDE SEQUENCE [LARGE SCALE GENOMIC DNA]</scope>
    <source>
        <strain evidence="8 9">DSM 100723</strain>
    </source>
</reference>
<dbReference type="GO" id="GO:0009416">
    <property type="term" value="P:response to light stimulus"/>
    <property type="evidence" value="ECO:0007669"/>
    <property type="project" value="TreeGrafter"/>
</dbReference>
<dbReference type="Gene3D" id="1.25.40.80">
    <property type="match status" value="1"/>
</dbReference>
<keyword evidence="9" id="KW-1185">Reference proteome</keyword>
<keyword evidence="3 5" id="KW-0157">Chromophore</keyword>
<dbReference type="PANTHER" id="PTHR11455:SF9">
    <property type="entry name" value="CRYPTOCHROME CIRCADIAN CLOCK 5 ISOFORM X1"/>
    <property type="match status" value="1"/>
</dbReference>
<keyword evidence="6" id="KW-0472">Membrane</keyword>
<dbReference type="SUPFAM" id="SSF48173">
    <property type="entry name" value="Cryptochrome/photolyase FAD-binding domain"/>
    <property type="match status" value="1"/>
</dbReference>
<dbReference type="EMBL" id="JACGWT010000003">
    <property type="protein sequence ID" value="MBA8794660.1"/>
    <property type="molecule type" value="Genomic_DNA"/>
</dbReference>
<feature type="domain" description="Photolyase/cryptochrome alpha/beta" evidence="7">
    <location>
        <begin position="6"/>
        <end position="133"/>
    </location>
</feature>
<feature type="binding site" evidence="4">
    <location>
        <position position="225"/>
    </location>
    <ligand>
        <name>FAD</name>
        <dbReference type="ChEBI" id="CHEBI:57692"/>
    </ligand>
</feature>
<dbReference type="InterPro" id="IPR018394">
    <property type="entry name" value="DNA_photolyase_1_CS_C"/>
</dbReference>
<evidence type="ECO:0000256" key="2">
    <source>
        <dbReference type="ARBA" id="ARBA00022827"/>
    </source>
</evidence>
<feature type="transmembrane region" description="Helical" evidence="6">
    <location>
        <begin position="23"/>
        <end position="44"/>
    </location>
</feature>
<comment type="caution">
    <text evidence="8">The sequence shown here is derived from an EMBL/GenBank/DDBJ whole genome shotgun (WGS) entry which is preliminary data.</text>
</comment>
<keyword evidence="1 4" id="KW-0285">Flavoprotein</keyword>
<dbReference type="InterPro" id="IPR014729">
    <property type="entry name" value="Rossmann-like_a/b/a_fold"/>
</dbReference>
<protein>
    <submittedName>
        <fullName evidence="8">Deoxyribodipyrimidine photo-lyase</fullName>
        <ecNumber evidence="8">4.1.99.3</ecNumber>
    </submittedName>
</protein>
<dbReference type="AlphaFoldDB" id="A0A7W3IT04"/>
<sequence length="468" mass="50391">MSRKAGVAVCWLRRDLRLADNPALLAAASAGAVLPLFVLDPVLLRRAGEVRTRWLHAGLRALDADLRVGGGPGLTVVAGRPAEAVPAVAAATGATEVHVSADFGPYGRRRDAAVAAALAESGAALVATGSPYAVAPGTLRNGSGLPFRVFTPFHRAWEAHGMHGPAERLDPASASWVGQERARALPGRVPLPEADPDDVAAASEGAAREAWADFLQPGTAGVSGYKTNQNLPGADATSRLSVPLRWGQLHPRTLLADLAGSELGRTAGGAALARQLAWRDFFADALLQRPDAVSAPIRAEFARLPVEEPGPAFEAWKQGRTGYPLVDAGMRQLLAEGWMHNRVRMLTASFLTKDLHIGWWHGAAWFMERLRDGDLAQNQLNWQWVAGCGLDAAPYYRVFNPTTQAEKFDPDGAYIRRWVPELRDLPTQHLAEPWDAPGGPPAGYPAPIVDHKTERLDALERYNQVRIN</sequence>
<dbReference type="Pfam" id="PF03441">
    <property type="entry name" value="FAD_binding_7"/>
    <property type="match status" value="1"/>
</dbReference>
<dbReference type="InterPro" id="IPR002081">
    <property type="entry name" value="Cryptochrome/DNA_photolyase_1"/>
</dbReference>
<dbReference type="PANTHER" id="PTHR11455">
    <property type="entry name" value="CRYPTOCHROME"/>
    <property type="match status" value="1"/>
</dbReference>
<feature type="binding site" evidence="4">
    <location>
        <begin position="275"/>
        <end position="282"/>
    </location>
    <ligand>
        <name>FAD</name>
        <dbReference type="ChEBI" id="CHEBI:57692"/>
    </ligand>
</feature>
<dbReference type="EC" id="4.1.99.3" evidence="8"/>
<comment type="similarity">
    <text evidence="5">Belongs to the DNA photolyase family.</text>
</comment>
<dbReference type="Pfam" id="PF00875">
    <property type="entry name" value="DNA_photolyase"/>
    <property type="match status" value="1"/>
</dbReference>
<dbReference type="GO" id="GO:0006950">
    <property type="term" value="P:response to stress"/>
    <property type="evidence" value="ECO:0007669"/>
    <property type="project" value="UniProtKB-ARBA"/>
</dbReference>
<dbReference type="Proteomes" id="UP000523079">
    <property type="component" value="Unassembled WGS sequence"/>
</dbReference>
<evidence type="ECO:0000256" key="1">
    <source>
        <dbReference type="ARBA" id="ARBA00022630"/>
    </source>
</evidence>
<dbReference type="PROSITE" id="PS51645">
    <property type="entry name" value="PHR_CRY_ALPHA_BETA"/>
    <property type="match status" value="1"/>
</dbReference>
<dbReference type="Gene3D" id="3.40.50.620">
    <property type="entry name" value="HUPs"/>
    <property type="match status" value="1"/>
</dbReference>
<proteinExistence type="inferred from homology"/>
<dbReference type="SUPFAM" id="SSF52425">
    <property type="entry name" value="Cryptochrome/photolyase, N-terminal domain"/>
    <property type="match status" value="1"/>
</dbReference>
<keyword evidence="6" id="KW-1133">Transmembrane helix</keyword>
<dbReference type="InterPro" id="IPR036155">
    <property type="entry name" value="Crypto/Photolyase_N_sf"/>
</dbReference>